<protein>
    <submittedName>
        <fullName evidence="2">Uncharacterized protein</fullName>
    </submittedName>
</protein>
<feature type="region of interest" description="Disordered" evidence="1">
    <location>
        <begin position="1"/>
        <end position="21"/>
    </location>
</feature>
<dbReference type="EMBL" id="VSRR010002043">
    <property type="protein sequence ID" value="MPC29256.1"/>
    <property type="molecule type" value="Genomic_DNA"/>
</dbReference>
<accession>A0A5B7E7S8</accession>
<evidence type="ECO:0000313" key="2">
    <source>
        <dbReference type="EMBL" id="MPC29256.1"/>
    </source>
</evidence>
<evidence type="ECO:0000313" key="3">
    <source>
        <dbReference type="Proteomes" id="UP000324222"/>
    </source>
</evidence>
<dbReference type="Proteomes" id="UP000324222">
    <property type="component" value="Unassembled WGS sequence"/>
</dbReference>
<comment type="caution">
    <text evidence="2">The sequence shown here is derived from an EMBL/GenBank/DDBJ whole genome shotgun (WGS) entry which is preliminary data.</text>
</comment>
<proteinExistence type="predicted"/>
<dbReference type="AlphaFoldDB" id="A0A5B7E7S8"/>
<organism evidence="2 3">
    <name type="scientific">Portunus trituberculatus</name>
    <name type="common">Swimming crab</name>
    <name type="synonym">Neptunus trituberculatus</name>
    <dbReference type="NCBI Taxonomy" id="210409"/>
    <lineage>
        <taxon>Eukaryota</taxon>
        <taxon>Metazoa</taxon>
        <taxon>Ecdysozoa</taxon>
        <taxon>Arthropoda</taxon>
        <taxon>Crustacea</taxon>
        <taxon>Multicrustacea</taxon>
        <taxon>Malacostraca</taxon>
        <taxon>Eumalacostraca</taxon>
        <taxon>Eucarida</taxon>
        <taxon>Decapoda</taxon>
        <taxon>Pleocyemata</taxon>
        <taxon>Brachyura</taxon>
        <taxon>Eubrachyura</taxon>
        <taxon>Portunoidea</taxon>
        <taxon>Portunidae</taxon>
        <taxon>Portuninae</taxon>
        <taxon>Portunus</taxon>
    </lineage>
</organism>
<sequence>MEAQGLALQNLTKPPARRATPHKYLQQHYSHEPTLGLAIGSGLTSGATLSGQYSRTLTQDKLKQASIF</sequence>
<keyword evidence="3" id="KW-1185">Reference proteome</keyword>
<name>A0A5B7E7S8_PORTR</name>
<gene>
    <name evidence="2" type="ORF">E2C01_022479</name>
</gene>
<reference evidence="2 3" key="1">
    <citation type="submission" date="2019-05" db="EMBL/GenBank/DDBJ databases">
        <title>Another draft genome of Portunus trituberculatus and its Hox gene families provides insights of decapod evolution.</title>
        <authorList>
            <person name="Jeong J.-H."/>
            <person name="Song I."/>
            <person name="Kim S."/>
            <person name="Choi T."/>
            <person name="Kim D."/>
            <person name="Ryu S."/>
            <person name="Kim W."/>
        </authorList>
    </citation>
    <scope>NUCLEOTIDE SEQUENCE [LARGE SCALE GENOMIC DNA]</scope>
    <source>
        <tissue evidence="2">Muscle</tissue>
    </source>
</reference>
<evidence type="ECO:0000256" key="1">
    <source>
        <dbReference type="SAM" id="MobiDB-lite"/>
    </source>
</evidence>